<gene>
    <name evidence="3" type="ORF">E5983_08415</name>
</gene>
<protein>
    <submittedName>
        <fullName evidence="3">Cell wall anchor protein</fullName>
    </submittedName>
</protein>
<dbReference type="EMBL" id="WSRS01000102">
    <property type="protein sequence ID" value="MVX59648.1"/>
    <property type="molecule type" value="Genomic_DNA"/>
</dbReference>
<dbReference type="Proteomes" id="UP000461595">
    <property type="component" value="Unassembled WGS sequence"/>
</dbReference>
<feature type="signal peptide" evidence="2">
    <location>
        <begin position="1"/>
        <end position="24"/>
    </location>
</feature>
<evidence type="ECO:0000313" key="3">
    <source>
        <dbReference type="EMBL" id="MVX59648.1"/>
    </source>
</evidence>
<feature type="coiled-coil region" evidence="1">
    <location>
        <begin position="109"/>
        <end position="229"/>
    </location>
</feature>
<feature type="non-terminal residue" evidence="3">
    <location>
        <position position="327"/>
    </location>
</feature>
<sequence>MNYKLMAGLAVATASVTATGVVQAEEAVPASTKTGVVNIETPAQAEVTQTQVDDAKAGFEQANQTVAAQEAVVQEAQIAKDQAQLAVIEASLVVTESQMLADQANPETIAQAQEAVTNARQDVVSAEEVVMKEQEKAESARQAVLSQEDLVKNHHSKVMDSEKEASQAQEVVESAKQAIDKPSTQVELMKSQEEVANKTAKVTEAKTALDQAQKADALLEEKSAQAQENFSQRASEVQQAEFLLNKILVGMAQEAVSTSFEDHAYYNQRDAIWAAYYGNGSFAATGCVPAVLAMVFTELDRRGITPKQVADYLYNNTEYFNKNFSGT</sequence>
<keyword evidence="2" id="KW-0732">Signal</keyword>
<comment type="caution">
    <text evidence="3">The sequence shown here is derived from an EMBL/GenBank/DDBJ whole genome shotgun (WGS) entry which is preliminary data.</text>
</comment>
<evidence type="ECO:0000256" key="1">
    <source>
        <dbReference type="SAM" id="Coils"/>
    </source>
</evidence>
<organism evidence="3 4">
    <name type="scientific">Streptococcus danieliae</name>
    <dbReference type="NCBI Taxonomy" id="747656"/>
    <lineage>
        <taxon>Bacteria</taxon>
        <taxon>Bacillati</taxon>
        <taxon>Bacillota</taxon>
        <taxon>Bacilli</taxon>
        <taxon>Lactobacillales</taxon>
        <taxon>Streptococcaceae</taxon>
        <taxon>Streptococcus</taxon>
    </lineage>
</organism>
<accession>A0A7X3KDG1</accession>
<reference evidence="3 4" key="1">
    <citation type="submission" date="2019-12" db="EMBL/GenBank/DDBJ databases">
        <title>Microbes associate with the intestines of laboratory mice.</title>
        <authorList>
            <person name="Navarre W."/>
            <person name="Wong E."/>
        </authorList>
    </citation>
    <scope>NUCLEOTIDE SEQUENCE [LARGE SCALE GENOMIC DNA]</scope>
    <source>
        <strain evidence="3 4">NM51_B2-22</strain>
    </source>
</reference>
<evidence type="ECO:0000313" key="4">
    <source>
        <dbReference type="Proteomes" id="UP000461595"/>
    </source>
</evidence>
<dbReference type="AlphaFoldDB" id="A0A7X3KDG1"/>
<name>A0A7X3KDG1_9STRE</name>
<feature type="chain" id="PRO_5030685552" evidence="2">
    <location>
        <begin position="25"/>
        <end position="327"/>
    </location>
</feature>
<proteinExistence type="predicted"/>
<keyword evidence="1" id="KW-0175">Coiled coil</keyword>
<evidence type="ECO:0000256" key="2">
    <source>
        <dbReference type="SAM" id="SignalP"/>
    </source>
</evidence>